<gene>
    <name evidence="2" type="ORF">EH32_03050</name>
</gene>
<evidence type="ECO:0000313" key="3">
    <source>
        <dbReference type="Proteomes" id="UP000027866"/>
    </source>
</evidence>
<dbReference type="InterPro" id="IPR021719">
    <property type="entry name" value="Prot_inh_I78"/>
</dbReference>
<evidence type="ECO:0000313" key="2">
    <source>
        <dbReference type="EMBL" id="KEO89980.1"/>
    </source>
</evidence>
<comment type="caution">
    <text evidence="2">The sequence shown here is derived from an EMBL/GenBank/DDBJ whole genome shotgun (WGS) entry which is preliminary data.</text>
</comment>
<dbReference type="Proteomes" id="UP000027866">
    <property type="component" value="Unassembled WGS sequence"/>
</dbReference>
<dbReference type="Pfam" id="PF11720">
    <property type="entry name" value="Inhibitor_I78"/>
    <property type="match status" value="1"/>
</dbReference>
<proteinExistence type="predicted"/>
<dbReference type="OrthoDB" id="8724542at2"/>
<accession>A0A074MB30</accession>
<evidence type="ECO:0008006" key="4">
    <source>
        <dbReference type="Google" id="ProtNLM"/>
    </source>
</evidence>
<dbReference type="AlphaFoldDB" id="A0A074MB30"/>
<feature type="compositionally biased region" description="Low complexity" evidence="1">
    <location>
        <begin position="29"/>
        <end position="44"/>
    </location>
</feature>
<organism evidence="2 3">
    <name type="scientific">Erythrobacter litoralis</name>
    <dbReference type="NCBI Taxonomy" id="39960"/>
    <lineage>
        <taxon>Bacteria</taxon>
        <taxon>Pseudomonadati</taxon>
        <taxon>Pseudomonadota</taxon>
        <taxon>Alphaproteobacteria</taxon>
        <taxon>Sphingomonadales</taxon>
        <taxon>Erythrobacteraceae</taxon>
        <taxon>Erythrobacter/Porphyrobacter group</taxon>
        <taxon>Erythrobacter</taxon>
    </lineage>
</organism>
<dbReference type="EMBL" id="JMIX01000013">
    <property type="protein sequence ID" value="KEO89980.1"/>
    <property type="molecule type" value="Genomic_DNA"/>
</dbReference>
<protein>
    <recommendedName>
        <fullName evidence="4">Peptidase inhibitor I78 family protein</fullName>
    </recommendedName>
</protein>
<feature type="region of interest" description="Disordered" evidence="1">
    <location>
        <begin position="22"/>
        <end position="46"/>
    </location>
</feature>
<dbReference type="PROSITE" id="PS51257">
    <property type="entry name" value="PROKAR_LIPOPROTEIN"/>
    <property type="match status" value="1"/>
</dbReference>
<dbReference type="RefSeq" id="WP_034906265.1">
    <property type="nucleotide sequence ID" value="NZ_CP017057.1"/>
</dbReference>
<keyword evidence="3" id="KW-1185">Reference proteome</keyword>
<dbReference type="Gene3D" id="3.30.10.10">
    <property type="entry name" value="Trypsin Inhibitor V, subunit A"/>
    <property type="match status" value="1"/>
</dbReference>
<dbReference type="KEGG" id="elq:Ga0102493_111627"/>
<reference evidence="2 3" key="1">
    <citation type="submission" date="2014-04" db="EMBL/GenBank/DDBJ databases">
        <title>A comprehensive comparison of genomes of Erythrobacter spp. Strains.</title>
        <authorList>
            <person name="Zheng Q."/>
        </authorList>
    </citation>
    <scope>NUCLEOTIDE SEQUENCE [LARGE SCALE GENOMIC DNA]</scope>
    <source>
        <strain evidence="2 3">DSM 8509</strain>
    </source>
</reference>
<name>A0A074MB30_9SPHN</name>
<dbReference type="PATRIC" id="fig|39960.10.peg.709"/>
<evidence type="ECO:0000256" key="1">
    <source>
        <dbReference type="SAM" id="MobiDB-lite"/>
    </source>
</evidence>
<sequence>MRPKTEGSALAALALAGCAATDTPPPAAEAPAAPAERTCEAAPAQRHVGQKVTAELGEAILAESGAHTLRWGPPRSAWTMDYRPDRVNVRYDDDMVIEAITCG</sequence>